<dbReference type="EMBL" id="JBHMAU010000120">
    <property type="protein sequence ID" value="MFB9777521.1"/>
    <property type="molecule type" value="Genomic_DNA"/>
</dbReference>
<dbReference type="PRINTS" id="PR00455">
    <property type="entry name" value="HTHTETR"/>
</dbReference>
<evidence type="ECO:0000256" key="1">
    <source>
        <dbReference type="ARBA" id="ARBA00023015"/>
    </source>
</evidence>
<evidence type="ECO:0000259" key="5">
    <source>
        <dbReference type="PROSITE" id="PS50977"/>
    </source>
</evidence>
<dbReference type="InterPro" id="IPR001647">
    <property type="entry name" value="HTH_TetR"/>
</dbReference>
<proteinExistence type="predicted"/>
<accession>A0ABV5X4X7</accession>
<dbReference type="Gene3D" id="1.10.357.10">
    <property type="entry name" value="Tetracycline Repressor, domain 2"/>
    <property type="match status" value="1"/>
</dbReference>
<keyword evidence="2 4" id="KW-0238">DNA-binding</keyword>
<feature type="domain" description="HTH tetR-type" evidence="5">
    <location>
        <begin position="14"/>
        <end position="74"/>
    </location>
</feature>
<name>A0ABV5X4X7_9MICO</name>
<protein>
    <submittedName>
        <fullName evidence="6">TetR/AcrR family transcriptional regulator</fullName>
    </submittedName>
</protein>
<dbReference type="RefSeq" id="WP_376841496.1">
    <property type="nucleotide sequence ID" value="NZ_JBHMAU010000120.1"/>
</dbReference>
<comment type="caution">
    <text evidence="6">The sequence shown here is derived from an EMBL/GenBank/DDBJ whole genome shotgun (WGS) entry which is preliminary data.</text>
</comment>
<feature type="DNA-binding region" description="H-T-H motif" evidence="4">
    <location>
        <begin position="37"/>
        <end position="56"/>
    </location>
</feature>
<dbReference type="PROSITE" id="PS50977">
    <property type="entry name" value="HTH_TETR_2"/>
    <property type="match status" value="1"/>
</dbReference>
<evidence type="ECO:0000313" key="6">
    <source>
        <dbReference type="EMBL" id="MFB9777521.1"/>
    </source>
</evidence>
<sequence>MTTRRTIQARDRAVLRRREILEAARHKISANGIIDVSMKRVALLAGCSVGTLYTYFGSRDELLYDAYQHYAQREYDIAHEQLAAASDPNPGRRASRLAEAFVRRTLCDPSMAASMMFRPAPSSIESVRRTSHNIFSCAIATAIAGHPPNRYEHMMGRALVGSINVILQEPLYDAPCSFSTAERRAFADQITHLCLRATGENC</sequence>
<evidence type="ECO:0000256" key="3">
    <source>
        <dbReference type="ARBA" id="ARBA00023163"/>
    </source>
</evidence>
<keyword evidence="3" id="KW-0804">Transcription</keyword>
<evidence type="ECO:0000256" key="4">
    <source>
        <dbReference type="PROSITE-ProRule" id="PRU00335"/>
    </source>
</evidence>
<dbReference type="SUPFAM" id="SSF46689">
    <property type="entry name" value="Homeodomain-like"/>
    <property type="match status" value="1"/>
</dbReference>
<keyword evidence="7" id="KW-1185">Reference proteome</keyword>
<dbReference type="InterPro" id="IPR009057">
    <property type="entry name" value="Homeodomain-like_sf"/>
</dbReference>
<evidence type="ECO:0000313" key="7">
    <source>
        <dbReference type="Proteomes" id="UP001589707"/>
    </source>
</evidence>
<gene>
    <name evidence="6" type="ORF">ACFFN1_14170</name>
</gene>
<organism evidence="6 7">
    <name type="scientific">Brevibacterium otitidis</name>
    <dbReference type="NCBI Taxonomy" id="53364"/>
    <lineage>
        <taxon>Bacteria</taxon>
        <taxon>Bacillati</taxon>
        <taxon>Actinomycetota</taxon>
        <taxon>Actinomycetes</taxon>
        <taxon>Micrococcales</taxon>
        <taxon>Brevibacteriaceae</taxon>
        <taxon>Brevibacterium</taxon>
    </lineage>
</organism>
<dbReference type="Pfam" id="PF00440">
    <property type="entry name" value="TetR_N"/>
    <property type="match status" value="1"/>
</dbReference>
<keyword evidence="1" id="KW-0805">Transcription regulation</keyword>
<dbReference type="Proteomes" id="UP001589707">
    <property type="component" value="Unassembled WGS sequence"/>
</dbReference>
<evidence type="ECO:0000256" key="2">
    <source>
        <dbReference type="ARBA" id="ARBA00023125"/>
    </source>
</evidence>
<dbReference type="InterPro" id="IPR050109">
    <property type="entry name" value="HTH-type_TetR-like_transc_reg"/>
</dbReference>
<dbReference type="PANTHER" id="PTHR30055:SF234">
    <property type="entry name" value="HTH-TYPE TRANSCRIPTIONAL REGULATOR BETI"/>
    <property type="match status" value="1"/>
</dbReference>
<reference evidence="6 7" key="1">
    <citation type="submission" date="2024-09" db="EMBL/GenBank/DDBJ databases">
        <authorList>
            <person name="Sun Q."/>
            <person name="Mori K."/>
        </authorList>
    </citation>
    <scope>NUCLEOTIDE SEQUENCE [LARGE SCALE GENOMIC DNA]</scope>
    <source>
        <strain evidence="6 7">JCM 11683</strain>
    </source>
</reference>
<dbReference type="PANTHER" id="PTHR30055">
    <property type="entry name" value="HTH-TYPE TRANSCRIPTIONAL REGULATOR RUTR"/>
    <property type="match status" value="1"/>
</dbReference>